<dbReference type="GO" id="GO:0016779">
    <property type="term" value="F:nucleotidyltransferase activity"/>
    <property type="evidence" value="ECO:0007669"/>
    <property type="project" value="UniProtKB-KW"/>
</dbReference>
<dbReference type="InterPro" id="IPR032828">
    <property type="entry name" value="PolyA_RNA-bd"/>
</dbReference>
<proteinExistence type="predicted"/>
<dbReference type="Pfam" id="PF12627">
    <property type="entry name" value="PolyA_pol_RNAbd"/>
    <property type="match status" value="1"/>
</dbReference>
<evidence type="ECO:0000256" key="3">
    <source>
        <dbReference type="ARBA" id="ARBA00022694"/>
    </source>
</evidence>
<evidence type="ECO:0000256" key="7">
    <source>
        <dbReference type="ARBA" id="ARBA00022842"/>
    </source>
</evidence>
<dbReference type="GO" id="GO:0008033">
    <property type="term" value="P:tRNA processing"/>
    <property type="evidence" value="ECO:0007669"/>
    <property type="project" value="UniProtKB-KW"/>
</dbReference>
<feature type="domain" description="Poly A polymerase head" evidence="8">
    <location>
        <begin position="20"/>
        <end position="143"/>
    </location>
</feature>
<dbReference type="Gene3D" id="1.10.3090.10">
    <property type="entry name" value="cca-adding enzyme, domain 2"/>
    <property type="match status" value="1"/>
</dbReference>
<evidence type="ECO:0000256" key="1">
    <source>
        <dbReference type="ARBA" id="ARBA00001946"/>
    </source>
</evidence>
<dbReference type="EMBL" id="UINC01122243">
    <property type="protein sequence ID" value="SVC97938.1"/>
    <property type="molecule type" value="Genomic_DNA"/>
</dbReference>
<keyword evidence="4" id="KW-0548">Nucleotidyltransferase</keyword>
<dbReference type="CDD" id="cd05398">
    <property type="entry name" value="NT_ClassII-CCAase"/>
    <property type="match status" value="1"/>
</dbReference>
<evidence type="ECO:0000313" key="10">
    <source>
        <dbReference type="EMBL" id="SVC97938.1"/>
    </source>
</evidence>
<evidence type="ECO:0008006" key="11">
    <source>
        <dbReference type="Google" id="ProtNLM"/>
    </source>
</evidence>
<dbReference type="InterPro" id="IPR043519">
    <property type="entry name" value="NT_sf"/>
</dbReference>
<dbReference type="GO" id="GO:0046872">
    <property type="term" value="F:metal ion binding"/>
    <property type="evidence" value="ECO:0007669"/>
    <property type="project" value="UniProtKB-KW"/>
</dbReference>
<gene>
    <name evidence="10" type="ORF">METZ01_LOCUS350792</name>
</gene>
<dbReference type="AlphaFoldDB" id="A0A382RLS4"/>
<feature type="non-terminal residue" evidence="10">
    <location>
        <position position="226"/>
    </location>
</feature>
<protein>
    <recommendedName>
        <fullName evidence="11">Poly A polymerase head domain-containing protein</fullName>
    </recommendedName>
</protein>
<sequence length="226" mass="24870">MQKPSTRSVMQALTMEGAEARFVGGCVRDALLNRKDVDNIDIATPTTPDQIIKLLENSGLKANPTGLQHGTVTAIADNEIFEITTLRCDIDTDGRHATVAFTDNWLADANRRDFTINAMYCDLEGKLYDPLGGADDLRSGEIRFVGNAGTRIEEDALRILRFFRFYAHFGKNQPNAKAIAACDAAAAKIGTLSGDRIRAELLKWLYAPNPTHALRYARDCGVLDHT</sequence>
<dbReference type="PANTHER" id="PTHR46173:SF1">
    <property type="entry name" value="CCA TRNA NUCLEOTIDYLTRANSFERASE 1, MITOCHONDRIAL"/>
    <property type="match status" value="1"/>
</dbReference>
<evidence type="ECO:0000256" key="5">
    <source>
        <dbReference type="ARBA" id="ARBA00022723"/>
    </source>
</evidence>
<reference evidence="10" key="1">
    <citation type="submission" date="2018-05" db="EMBL/GenBank/DDBJ databases">
        <authorList>
            <person name="Lanie J.A."/>
            <person name="Ng W.-L."/>
            <person name="Kazmierczak K.M."/>
            <person name="Andrzejewski T.M."/>
            <person name="Davidsen T.M."/>
            <person name="Wayne K.J."/>
            <person name="Tettelin H."/>
            <person name="Glass J.I."/>
            <person name="Rusch D."/>
            <person name="Podicherti R."/>
            <person name="Tsui H.-C.T."/>
            <person name="Winkler M.E."/>
        </authorList>
    </citation>
    <scope>NUCLEOTIDE SEQUENCE</scope>
</reference>
<dbReference type="GO" id="GO:0000166">
    <property type="term" value="F:nucleotide binding"/>
    <property type="evidence" value="ECO:0007669"/>
    <property type="project" value="UniProtKB-KW"/>
</dbReference>
<dbReference type="SUPFAM" id="SSF81891">
    <property type="entry name" value="Poly A polymerase C-terminal region-like"/>
    <property type="match status" value="1"/>
</dbReference>
<name>A0A382RLS4_9ZZZZ</name>
<dbReference type="SUPFAM" id="SSF81301">
    <property type="entry name" value="Nucleotidyltransferase"/>
    <property type="match status" value="1"/>
</dbReference>
<feature type="domain" description="tRNA nucleotidyltransferase/poly(A) polymerase RNA and SrmB- binding" evidence="9">
    <location>
        <begin position="180"/>
        <end position="225"/>
    </location>
</feature>
<dbReference type="GO" id="GO:0000049">
    <property type="term" value="F:tRNA binding"/>
    <property type="evidence" value="ECO:0007669"/>
    <property type="project" value="TreeGrafter"/>
</dbReference>
<keyword evidence="2" id="KW-0808">Transferase</keyword>
<organism evidence="10">
    <name type="scientific">marine metagenome</name>
    <dbReference type="NCBI Taxonomy" id="408172"/>
    <lineage>
        <taxon>unclassified sequences</taxon>
        <taxon>metagenomes</taxon>
        <taxon>ecological metagenomes</taxon>
    </lineage>
</organism>
<dbReference type="Pfam" id="PF01743">
    <property type="entry name" value="PolyA_pol"/>
    <property type="match status" value="1"/>
</dbReference>
<dbReference type="Gene3D" id="3.30.460.10">
    <property type="entry name" value="Beta Polymerase, domain 2"/>
    <property type="match status" value="1"/>
</dbReference>
<keyword evidence="7" id="KW-0460">Magnesium</keyword>
<dbReference type="PANTHER" id="PTHR46173">
    <property type="entry name" value="CCA TRNA NUCLEOTIDYLTRANSFERASE 1, MITOCHONDRIAL"/>
    <property type="match status" value="1"/>
</dbReference>
<dbReference type="InterPro" id="IPR002646">
    <property type="entry name" value="PolA_pol_head_dom"/>
</dbReference>
<keyword evidence="5" id="KW-0479">Metal-binding</keyword>
<evidence type="ECO:0000256" key="6">
    <source>
        <dbReference type="ARBA" id="ARBA00022741"/>
    </source>
</evidence>
<evidence type="ECO:0000256" key="4">
    <source>
        <dbReference type="ARBA" id="ARBA00022695"/>
    </source>
</evidence>
<accession>A0A382RLS4</accession>
<evidence type="ECO:0000256" key="2">
    <source>
        <dbReference type="ARBA" id="ARBA00022679"/>
    </source>
</evidence>
<keyword evidence="6" id="KW-0547">Nucleotide-binding</keyword>
<evidence type="ECO:0000259" key="8">
    <source>
        <dbReference type="Pfam" id="PF01743"/>
    </source>
</evidence>
<comment type="cofactor">
    <cofactor evidence="1">
        <name>Mg(2+)</name>
        <dbReference type="ChEBI" id="CHEBI:18420"/>
    </cofactor>
</comment>
<dbReference type="InterPro" id="IPR050264">
    <property type="entry name" value="Bact_CCA-adding_enz_type3_sf"/>
</dbReference>
<keyword evidence="3" id="KW-0819">tRNA processing</keyword>
<evidence type="ECO:0000259" key="9">
    <source>
        <dbReference type="Pfam" id="PF12627"/>
    </source>
</evidence>